<evidence type="ECO:0000256" key="4">
    <source>
        <dbReference type="ARBA" id="ARBA00023012"/>
    </source>
</evidence>
<dbReference type="Proteomes" id="UP000070352">
    <property type="component" value="Unassembled WGS sequence"/>
</dbReference>
<protein>
    <submittedName>
        <fullName evidence="13">Two-component system response regulator</fullName>
    </submittedName>
</protein>
<keyword evidence="8" id="KW-0804">Transcription</keyword>
<evidence type="ECO:0000256" key="8">
    <source>
        <dbReference type="ARBA" id="ARBA00023163"/>
    </source>
</evidence>
<dbReference type="SUPFAM" id="SSF52172">
    <property type="entry name" value="CheY-like"/>
    <property type="match status" value="1"/>
</dbReference>
<dbReference type="SUPFAM" id="SSF46894">
    <property type="entry name" value="C-terminal effector domain of the bipartite response regulators"/>
    <property type="match status" value="1"/>
</dbReference>
<dbReference type="PROSITE" id="PS50110">
    <property type="entry name" value="RESPONSE_REGULATORY"/>
    <property type="match status" value="1"/>
</dbReference>
<dbReference type="PANTHER" id="PTHR48111">
    <property type="entry name" value="REGULATOR OF RPOS"/>
    <property type="match status" value="1"/>
</dbReference>
<keyword evidence="4" id="KW-0902">Two-component regulatory system</keyword>
<dbReference type="InterPro" id="IPR001867">
    <property type="entry name" value="OmpR/PhoB-type_DNA-bd"/>
</dbReference>
<evidence type="ECO:0000256" key="3">
    <source>
        <dbReference type="ARBA" id="ARBA00022553"/>
    </source>
</evidence>
<evidence type="ECO:0000256" key="5">
    <source>
        <dbReference type="ARBA" id="ARBA00023015"/>
    </source>
</evidence>
<evidence type="ECO:0000259" key="11">
    <source>
        <dbReference type="PROSITE" id="PS50110"/>
    </source>
</evidence>
<dbReference type="CDD" id="cd00383">
    <property type="entry name" value="trans_reg_C"/>
    <property type="match status" value="1"/>
</dbReference>
<name>A0A135L5K3_9BACI</name>
<dbReference type="PANTHER" id="PTHR48111:SF44">
    <property type="entry name" value="TRANSCRIPTIONAL REGULATORY PROTEIN RESD"/>
    <property type="match status" value="1"/>
</dbReference>
<comment type="caution">
    <text evidence="13">The sequence shown here is derived from an EMBL/GenBank/DDBJ whole genome shotgun (WGS) entry which is preliminary data.</text>
</comment>
<dbReference type="Gene3D" id="1.10.10.10">
    <property type="entry name" value="Winged helix-like DNA-binding domain superfamily/Winged helix DNA-binding domain"/>
    <property type="match status" value="1"/>
</dbReference>
<dbReference type="InterPro" id="IPR036388">
    <property type="entry name" value="WH-like_DNA-bd_sf"/>
</dbReference>
<evidence type="ECO:0000256" key="9">
    <source>
        <dbReference type="PROSITE-ProRule" id="PRU00169"/>
    </source>
</evidence>
<dbReference type="STRING" id="1413211.U473_09500"/>
<dbReference type="Pfam" id="PF00486">
    <property type="entry name" value="Trans_reg_C"/>
    <property type="match status" value="1"/>
</dbReference>
<evidence type="ECO:0000256" key="7">
    <source>
        <dbReference type="ARBA" id="ARBA00023159"/>
    </source>
</evidence>
<keyword evidence="5" id="KW-0805">Transcription regulation</keyword>
<proteinExistence type="predicted"/>
<dbReference type="InterPro" id="IPR039420">
    <property type="entry name" value="WalR-like"/>
</dbReference>
<feature type="modified residue" description="4-aspartylphosphate" evidence="9">
    <location>
        <position position="57"/>
    </location>
</feature>
<evidence type="ECO:0000256" key="6">
    <source>
        <dbReference type="ARBA" id="ARBA00023125"/>
    </source>
</evidence>
<dbReference type="AlphaFoldDB" id="A0A135L5K3"/>
<comment type="subcellular location">
    <subcellularLocation>
        <location evidence="1">Cytoplasm</location>
    </subcellularLocation>
</comment>
<gene>
    <name evidence="13" type="ORF">U473_09500</name>
</gene>
<feature type="domain" description="Response regulatory" evidence="11">
    <location>
        <begin position="8"/>
        <end position="121"/>
    </location>
</feature>
<dbReference type="Gene3D" id="6.10.250.690">
    <property type="match status" value="1"/>
</dbReference>
<dbReference type="GO" id="GO:0006355">
    <property type="term" value="P:regulation of DNA-templated transcription"/>
    <property type="evidence" value="ECO:0007669"/>
    <property type="project" value="InterPro"/>
</dbReference>
<keyword evidence="2" id="KW-0963">Cytoplasm</keyword>
<organism evidence="13 14">
    <name type="scientific">Tepidibacillus decaturensis</name>
    <dbReference type="NCBI Taxonomy" id="1413211"/>
    <lineage>
        <taxon>Bacteria</taxon>
        <taxon>Bacillati</taxon>
        <taxon>Bacillota</taxon>
        <taxon>Bacilli</taxon>
        <taxon>Bacillales</taxon>
        <taxon>Bacillaceae</taxon>
        <taxon>Tepidibacillus</taxon>
    </lineage>
</organism>
<keyword evidence="6 10" id="KW-0238">DNA-binding</keyword>
<dbReference type="OrthoDB" id="9790442at2"/>
<dbReference type="FunFam" id="3.40.50.2300:FF:000001">
    <property type="entry name" value="DNA-binding response regulator PhoB"/>
    <property type="match status" value="1"/>
</dbReference>
<evidence type="ECO:0000256" key="2">
    <source>
        <dbReference type="ARBA" id="ARBA00022490"/>
    </source>
</evidence>
<dbReference type="RefSeq" id="WP_068725656.1">
    <property type="nucleotide sequence ID" value="NZ_LSKU01000001.1"/>
</dbReference>
<evidence type="ECO:0000313" key="14">
    <source>
        <dbReference type="Proteomes" id="UP000070352"/>
    </source>
</evidence>
<feature type="domain" description="OmpR/PhoB-type" evidence="12">
    <location>
        <begin position="134"/>
        <end position="230"/>
    </location>
</feature>
<dbReference type="FunFam" id="1.10.10.10:FF:000018">
    <property type="entry name" value="DNA-binding response regulator ResD"/>
    <property type="match status" value="1"/>
</dbReference>
<dbReference type="GO" id="GO:0005829">
    <property type="term" value="C:cytosol"/>
    <property type="evidence" value="ECO:0007669"/>
    <property type="project" value="TreeGrafter"/>
</dbReference>
<dbReference type="GO" id="GO:0000156">
    <property type="term" value="F:phosphorelay response regulator activity"/>
    <property type="evidence" value="ECO:0007669"/>
    <property type="project" value="TreeGrafter"/>
</dbReference>
<evidence type="ECO:0000256" key="1">
    <source>
        <dbReference type="ARBA" id="ARBA00004496"/>
    </source>
</evidence>
<reference evidence="13 14" key="1">
    <citation type="submission" date="2016-02" db="EMBL/GenBank/DDBJ databases">
        <title>Draft Genome for Tepidibacillus decaturensis nov. sp. Strain Z9, an Anaerobic, Moderately Thermophilic and Heterotrophic Bacterium from Deep Subsurface of the Illinois Basin, USA.</title>
        <authorList>
            <person name="Dong Y."/>
            <person name="Chang J.Y."/>
            <person name="Sanford R."/>
            <person name="Fouke B.W."/>
        </authorList>
    </citation>
    <scope>NUCLEOTIDE SEQUENCE [LARGE SCALE GENOMIC DNA]</scope>
    <source>
        <strain evidence="13 14">Z9</strain>
    </source>
</reference>
<dbReference type="InterPro" id="IPR001789">
    <property type="entry name" value="Sig_transdc_resp-reg_receiver"/>
</dbReference>
<dbReference type="Gene3D" id="3.40.50.2300">
    <property type="match status" value="1"/>
</dbReference>
<accession>A0A135L5K3</accession>
<feature type="DNA-binding region" description="OmpR/PhoB-type" evidence="10">
    <location>
        <begin position="134"/>
        <end position="230"/>
    </location>
</feature>
<dbReference type="EMBL" id="LSKU01000001">
    <property type="protein sequence ID" value="KXG44210.1"/>
    <property type="molecule type" value="Genomic_DNA"/>
</dbReference>
<keyword evidence="3 9" id="KW-0597">Phosphoprotein</keyword>
<keyword evidence="14" id="KW-1185">Reference proteome</keyword>
<evidence type="ECO:0000313" key="13">
    <source>
        <dbReference type="EMBL" id="KXG44210.1"/>
    </source>
</evidence>
<dbReference type="GO" id="GO:0000976">
    <property type="term" value="F:transcription cis-regulatory region binding"/>
    <property type="evidence" value="ECO:0007669"/>
    <property type="project" value="TreeGrafter"/>
</dbReference>
<dbReference type="PROSITE" id="PS51755">
    <property type="entry name" value="OMPR_PHOB"/>
    <property type="match status" value="1"/>
</dbReference>
<evidence type="ECO:0000256" key="10">
    <source>
        <dbReference type="PROSITE-ProRule" id="PRU01091"/>
    </source>
</evidence>
<dbReference type="InterPro" id="IPR011006">
    <property type="entry name" value="CheY-like_superfamily"/>
</dbReference>
<dbReference type="SMART" id="SM00862">
    <property type="entry name" value="Trans_reg_C"/>
    <property type="match status" value="1"/>
</dbReference>
<sequence>MVQFQDKKILIVDDEPQMRELLRAYLEKSHFIVEEANNGQDALDKLSVSEFDCIVLDVMMPEMDGLMTCLEIRKSSEVPIIMLTARGDELDRVHGLELGADDYIVKPFSPRELVARIKALLRRSQVTNKSESEPLMKSFGAISIDEKARRVKVQEKELVLTPKEYDLLLFLTKNQNQVWTREQILEHVWGYDFYGSLRTVDTHIKTLRMKLGDLSNYISTIWGVGYKFEIY</sequence>
<dbReference type="Pfam" id="PF00072">
    <property type="entry name" value="Response_reg"/>
    <property type="match status" value="1"/>
</dbReference>
<keyword evidence="7" id="KW-0010">Activator</keyword>
<evidence type="ECO:0000259" key="12">
    <source>
        <dbReference type="PROSITE" id="PS51755"/>
    </source>
</evidence>
<dbReference type="InterPro" id="IPR016032">
    <property type="entry name" value="Sig_transdc_resp-reg_C-effctor"/>
</dbReference>
<dbReference type="GO" id="GO:0032993">
    <property type="term" value="C:protein-DNA complex"/>
    <property type="evidence" value="ECO:0007669"/>
    <property type="project" value="TreeGrafter"/>
</dbReference>
<dbReference type="SMART" id="SM00448">
    <property type="entry name" value="REC"/>
    <property type="match status" value="1"/>
</dbReference>